<gene>
    <name evidence="3" type="ORF">THITH_00685</name>
</gene>
<dbReference type="KEGG" id="tti:THITH_00685"/>
<dbReference type="Proteomes" id="UP000005289">
    <property type="component" value="Chromosome"/>
</dbReference>
<dbReference type="PANTHER" id="PTHR43364:SF4">
    <property type="entry name" value="NAD(P)-LINKED OXIDOREDUCTASE SUPERFAMILY PROTEIN"/>
    <property type="match status" value="1"/>
</dbReference>
<keyword evidence="1" id="KW-0560">Oxidoreductase</keyword>
<dbReference type="STRING" id="713585.THITH_00685"/>
<dbReference type="HOGENOM" id="CLU_054485_0_0_6"/>
<dbReference type="AlphaFoldDB" id="W0DJ63"/>
<organism evidence="3 4">
    <name type="scientific">Thioalkalivibrio paradoxus ARh 1</name>
    <dbReference type="NCBI Taxonomy" id="713585"/>
    <lineage>
        <taxon>Bacteria</taxon>
        <taxon>Pseudomonadati</taxon>
        <taxon>Pseudomonadota</taxon>
        <taxon>Gammaproteobacteria</taxon>
        <taxon>Chromatiales</taxon>
        <taxon>Ectothiorhodospiraceae</taxon>
        <taxon>Thioalkalivibrio</taxon>
    </lineage>
</organism>
<proteinExistence type="predicted"/>
<evidence type="ECO:0000313" key="4">
    <source>
        <dbReference type="Proteomes" id="UP000005289"/>
    </source>
</evidence>
<accession>W0DJ63</accession>
<evidence type="ECO:0000256" key="1">
    <source>
        <dbReference type="ARBA" id="ARBA00023002"/>
    </source>
</evidence>
<dbReference type="InterPro" id="IPR050523">
    <property type="entry name" value="AKR_Detox_Biosynth"/>
</dbReference>
<dbReference type="EMBL" id="CP007029">
    <property type="protein sequence ID" value="AHE97038.1"/>
    <property type="molecule type" value="Genomic_DNA"/>
</dbReference>
<keyword evidence="4" id="KW-1185">Reference proteome</keyword>
<dbReference type="CDD" id="cd19099">
    <property type="entry name" value="AKR_unchar"/>
    <property type="match status" value="1"/>
</dbReference>
<dbReference type="SUPFAM" id="SSF51430">
    <property type="entry name" value="NAD(P)-linked oxidoreductase"/>
    <property type="match status" value="1"/>
</dbReference>
<dbReference type="Gene3D" id="3.20.20.100">
    <property type="entry name" value="NADP-dependent oxidoreductase domain"/>
    <property type="match status" value="1"/>
</dbReference>
<dbReference type="GO" id="GO:0016491">
    <property type="term" value="F:oxidoreductase activity"/>
    <property type="evidence" value="ECO:0007669"/>
    <property type="project" value="UniProtKB-KW"/>
</dbReference>
<dbReference type="PANTHER" id="PTHR43364">
    <property type="entry name" value="NADH-SPECIFIC METHYLGLYOXAL REDUCTASE-RELATED"/>
    <property type="match status" value="1"/>
</dbReference>
<feature type="domain" description="NADP-dependent oxidoreductase" evidence="2">
    <location>
        <begin position="6"/>
        <end position="184"/>
    </location>
</feature>
<reference evidence="3 4" key="1">
    <citation type="submission" date="2013-12" db="EMBL/GenBank/DDBJ databases">
        <authorList>
            <consortium name="DOE Joint Genome Institute"/>
            <person name="Muyzer G."/>
            <person name="Huntemann M."/>
            <person name="Han J."/>
            <person name="Chen A."/>
            <person name="Kyrpides N."/>
            <person name="Mavromatis K."/>
            <person name="Markowitz V."/>
            <person name="Palaniappan K."/>
            <person name="Ivanova N."/>
            <person name="Schaumberg A."/>
            <person name="Pati A."/>
            <person name="Liolios K."/>
            <person name="Nordberg H.P."/>
            <person name="Cantor M.N."/>
            <person name="Hua S.X."/>
            <person name="Woyke T."/>
        </authorList>
    </citation>
    <scope>NUCLEOTIDE SEQUENCE [LARGE SCALE GENOMIC DNA]</scope>
    <source>
        <strain evidence="3 4">ARh 1</strain>
    </source>
</reference>
<dbReference type="InterPro" id="IPR036812">
    <property type="entry name" value="NAD(P)_OxRdtase_dom_sf"/>
</dbReference>
<evidence type="ECO:0000259" key="2">
    <source>
        <dbReference type="Pfam" id="PF00248"/>
    </source>
</evidence>
<name>W0DJ63_9GAMM</name>
<dbReference type="InterPro" id="IPR023210">
    <property type="entry name" value="NADP_OxRdtase_dom"/>
</dbReference>
<protein>
    <submittedName>
        <fullName evidence="3">Oxidoreductase</fullName>
    </submittedName>
</protein>
<dbReference type="Pfam" id="PF00248">
    <property type="entry name" value="Aldo_ket_red"/>
    <property type="match status" value="1"/>
</dbReference>
<sequence length="332" mass="36522">MSLSTIGIGTHRGDADEFTDAQYLESLGVALDGGINVIDTAINYRAMRAERVVGRAVQSYIERGGARESVFVTTKGGFVPHDSSDSRPAAVWVQEELVQPGFLDPADALVRHCLRKDWIEESLRRSLNNLGLSQVDAYLLHNPERFFVRTGAEFWRILTETFSLLEDKVAEGQLRYYGLALWDAIRADLRSPSLLPLAKALECARLAAGGARHHFRILEMPLNVNDASALRRRNQLVQGRWVAALSFASEHDMFVLASASVARAGTLGQRSRSRLPVVPGTEDPYVRALQFTRSAPGVGCALVGMRRVEHVRSALKLSTVTPECSDAIIGLL</sequence>
<evidence type="ECO:0000313" key="3">
    <source>
        <dbReference type="EMBL" id="AHE97038.1"/>
    </source>
</evidence>
<dbReference type="GO" id="GO:0005829">
    <property type="term" value="C:cytosol"/>
    <property type="evidence" value="ECO:0007669"/>
    <property type="project" value="TreeGrafter"/>
</dbReference>